<dbReference type="InterPro" id="IPR055432">
    <property type="entry name" value="STING_LBD"/>
</dbReference>
<organism evidence="2 3">
    <name type="scientific">Mya arenaria</name>
    <name type="common">Soft-shell clam</name>
    <dbReference type="NCBI Taxonomy" id="6604"/>
    <lineage>
        <taxon>Eukaryota</taxon>
        <taxon>Metazoa</taxon>
        <taxon>Spiralia</taxon>
        <taxon>Lophotrochozoa</taxon>
        <taxon>Mollusca</taxon>
        <taxon>Bivalvia</taxon>
        <taxon>Autobranchia</taxon>
        <taxon>Heteroconchia</taxon>
        <taxon>Euheterodonta</taxon>
        <taxon>Imparidentia</taxon>
        <taxon>Neoheterodontei</taxon>
        <taxon>Myida</taxon>
        <taxon>Myoidea</taxon>
        <taxon>Myidae</taxon>
        <taxon>Mya</taxon>
    </lineage>
</organism>
<reference evidence="2" key="1">
    <citation type="submission" date="2022-11" db="EMBL/GenBank/DDBJ databases">
        <title>Centuries of genome instability and evolution in soft-shell clam transmissible cancer (bioRxiv).</title>
        <authorList>
            <person name="Hart S.F.M."/>
            <person name="Yonemitsu M.A."/>
            <person name="Giersch R.M."/>
            <person name="Beal B.F."/>
            <person name="Arriagada G."/>
            <person name="Davis B.W."/>
            <person name="Ostrander E.A."/>
            <person name="Goff S.P."/>
            <person name="Metzger M.J."/>
        </authorList>
    </citation>
    <scope>NUCLEOTIDE SEQUENCE</scope>
    <source>
        <strain evidence="2">MELC-2E11</strain>
        <tissue evidence="2">Siphon/mantle</tissue>
    </source>
</reference>
<feature type="domain" description="STING ligand-binding" evidence="1">
    <location>
        <begin position="9"/>
        <end position="205"/>
    </location>
</feature>
<name>A0ABY7G3A8_MYAAR</name>
<protein>
    <recommendedName>
        <fullName evidence="1">STING ligand-binding domain-containing protein</fullName>
    </recommendedName>
</protein>
<dbReference type="PANTHER" id="PTHR34339:SF1">
    <property type="entry name" value="STIMULATOR OF INTERFERON GENES PROTEIN"/>
    <property type="match status" value="1"/>
</dbReference>
<dbReference type="Proteomes" id="UP001164746">
    <property type="component" value="Chromosome 15"/>
</dbReference>
<dbReference type="EMBL" id="CP111026">
    <property type="protein sequence ID" value="WAR27879.1"/>
    <property type="molecule type" value="Genomic_DNA"/>
</dbReference>
<evidence type="ECO:0000313" key="3">
    <source>
        <dbReference type="Proteomes" id="UP001164746"/>
    </source>
</evidence>
<evidence type="ECO:0000313" key="2">
    <source>
        <dbReference type="EMBL" id="WAR27879.1"/>
    </source>
</evidence>
<dbReference type="InterPro" id="IPR038623">
    <property type="entry name" value="STING_C_sf"/>
</dbReference>
<gene>
    <name evidence="2" type="ORF">MAR_013583</name>
</gene>
<dbReference type="InterPro" id="IPR029158">
    <property type="entry name" value="STING"/>
</dbReference>
<proteinExistence type="predicted"/>
<dbReference type="PANTHER" id="PTHR34339">
    <property type="entry name" value="STIMULATOR OF INTERFERON GENES PROTEIN"/>
    <property type="match status" value="1"/>
</dbReference>
<evidence type="ECO:0000259" key="1">
    <source>
        <dbReference type="Pfam" id="PF15009"/>
    </source>
</evidence>
<accession>A0ABY7G3A8</accession>
<dbReference type="Pfam" id="PF15009">
    <property type="entry name" value="STING_LBD"/>
    <property type="match status" value="1"/>
</dbReference>
<keyword evidence="3" id="KW-1185">Reference proteome</keyword>
<sequence>MEERMPAGDVATGLCWAYLINYLKYTLFTPAVVEDGERCLKLDFVQRIRKFLKDSNIANGCLDKVCILCPASCDTPSRIAEEANEGATEEQGRLEEVGHLLPVFADTGGQMNREFKLHVYKYNNDKTKKTVYFVTEVCTPFGCLHQMASKFQFAGLTAEDKVRQGEKFVKTYREITSREAVKEKFGDFEKYTKLLYYKEPKTLMTAIEETLLQETGFIFMEPVRRDSDPDDFDRAEEIDDYH</sequence>
<dbReference type="Gene3D" id="3.40.50.12100">
    <property type="entry name" value="Stimulator of interferon genes protein"/>
    <property type="match status" value="1"/>
</dbReference>